<dbReference type="OrthoDB" id="9789123at2"/>
<dbReference type="RefSeq" id="WP_092458647.1">
    <property type="nucleotide sequence ID" value="NZ_FPCJ01000001.1"/>
</dbReference>
<dbReference type="GO" id="GO:0032259">
    <property type="term" value="P:methylation"/>
    <property type="evidence" value="ECO:0007669"/>
    <property type="project" value="UniProtKB-KW"/>
</dbReference>
<dbReference type="EMBL" id="FPCJ01000001">
    <property type="protein sequence ID" value="SFV31349.1"/>
    <property type="molecule type" value="Genomic_DNA"/>
</dbReference>
<dbReference type="InterPro" id="IPR029063">
    <property type="entry name" value="SAM-dependent_MTases_sf"/>
</dbReference>
<accession>A0A1I7N9L2</accession>
<reference evidence="2" key="1">
    <citation type="submission" date="2016-10" db="EMBL/GenBank/DDBJ databases">
        <authorList>
            <person name="Varghese N."/>
            <person name="Submissions S."/>
        </authorList>
    </citation>
    <scope>NUCLEOTIDE SEQUENCE [LARGE SCALE GENOMIC DNA]</scope>
    <source>
        <strain evidence="2">DSM 14807</strain>
    </source>
</reference>
<gene>
    <name evidence="1" type="ORF">SAMN05660895_1048</name>
</gene>
<keyword evidence="1" id="KW-0808">Transferase</keyword>
<dbReference type="GO" id="GO:0008168">
    <property type="term" value="F:methyltransferase activity"/>
    <property type="evidence" value="ECO:0007669"/>
    <property type="project" value="UniProtKB-KW"/>
</dbReference>
<dbReference type="Gene3D" id="3.40.50.150">
    <property type="entry name" value="Vaccinia Virus protein VP39"/>
    <property type="match status" value="1"/>
</dbReference>
<dbReference type="AlphaFoldDB" id="A0A1I7N9L2"/>
<keyword evidence="2" id="KW-1185">Reference proteome</keyword>
<dbReference type="STRING" id="1393122.SAMN05660895_1048"/>
<evidence type="ECO:0000313" key="2">
    <source>
        <dbReference type="Proteomes" id="UP000199537"/>
    </source>
</evidence>
<name>A0A1I7N9L2_9BACT</name>
<dbReference type="PANTHER" id="PTHR43861">
    <property type="entry name" value="TRANS-ACONITATE 2-METHYLTRANSFERASE-RELATED"/>
    <property type="match status" value="1"/>
</dbReference>
<sequence>MESYTEYPYFDSHLGEVHKYLRNPVLNFLKKVKAKTILDIGCGNGAFAMELLKEGYDVYGIDASRSGIAIAKQLYPKRFFLQNVHESCLPEEIRDIKFDTIISTEVIEHLYDPVSFIQFCKHILSSASGGSIIISTPYHGYLKNLCLSLANKWDAHLDPFWTGGHIKFWSKDTLRKLLILNGFQDIEFAGAGRMPFLWKSLVVKGRI</sequence>
<protein>
    <submittedName>
        <fullName evidence="1">2-polyprenyl-3-methyl-5-hydroxy-6-metoxy-1,4-benzoquinol methylase</fullName>
    </submittedName>
</protein>
<dbReference type="Pfam" id="PF13489">
    <property type="entry name" value="Methyltransf_23"/>
    <property type="match status" value="1"/>
</dbReference>
<dbReference type="SUPFAM" id="SSF53335">
    <property type="entry name" value="S-adenosyl-L-methionine-dependent methyltransferases"/>
    <property type="match status" value="1"/>
</dbReference>
<evidence type="ECO:0000313" key="1">
    <source>
        <dbReference type="EMBL" id="SFV31349.1"/>
    </source>
</evidence>
<dbReference type="PANTHER" id="PTHR43861:SF6">
    <property type="entry name" value="METHYLTRANSFERASE TYPE 11"/>
    <property type="match status" value="1"/>
</dbReference>
<dbReference type="Proteomes" id="UP000199537">
    <property type="component" value="Unassembled WGS sequence"/>
</dbReference>
<dbReference type="CDD" id="cd02440">
    <property type="entry name" value="AdoMet_MTases"/>
    <property type="match status" value="1"/>
</dbReference>
<proteinExistence type="predicted"/>
<keyword evidence="1" id="KW-0489">Methyltransferase</keyword>
<organism evidence="1 2">
    <name type="scientific">Thermoflavifilum thermophilum</name>
    <dbReference type="NCBI Taxonomy" id="1393122"/>
    <lineage>
        <taxon>Bacteria</taxon>
        <taxon>Pseudomonadati</taxon>
        <taxon>Bacteroidota</taxon>
        <taxon>Chitinophagia</taxon>
        <taxon>Chitinophagales</taxon>
        <taxon>Chitinophagaceae</taxon>
        <taxon>Thermoflavifilum</taxon>
    </lineage>
</organism>